<evidence type="ECO:0000313" key="2">
    <source>
        <dbReference type="EMBL" id="KUG15905.1"/>
    </source>
</evidence>
<dbReference type="EMBL" id="LNQE01001520">
    <property type="protein sequence ID" value="KUG15905.1"/>
    <property type="molecule type" value="Genomic_DNA"/>
</dbReference>
<dbReference type="SUPFAM" id="SSF52317">
    <property type="entry name" value="Class I glutamine amidotransferase-like"/>
    <property type="match status" value="1"/>
</dbReference>
<keyword evidence="2" id="KW-0315">Glutamine amidotransferase</keyword>
<feature type="domain" description="Glutamine amidotransferase" evidence="1">
    <location>
        <begin position="42"/>
        <end position="180"/>
    </location>
</feature>
<dbReference type="InterPro" id="IPR017926">
    <property type="entry name" value="GATASE"/>
</dbReference>
<gene>
    <name evidence="2" type="ORF">ASZ90_014413</name>
</gene>
<dbReference type="CDD" id="cd01741">
    <property type="entry name" value="GATase1_1"/>
    <property type="match status" value="1"/>
</dbReference>
<dbReference type="Pfam" id="PF00117">
    <property type="entry name" value="GATase"/>
    <property type="match status" value="1"/>
</dbReference>
<accession>A0A0W8F512</accession>
<dbReference type="EC" id="6.3.5.2" evidence="2"/>
<keyword evidence="2" id="KW-0808">Transferase</keyword>
<dbReference type="GO" id="GO:0016740">
    <property type="term" value="F:transferase activity"/>
    <property type="evidence" value="ECO:0007669"/>
    <property type="project" value="UniProtKB-KW"/>
</dbReference>
<dbReference type="FunFam" id="3.40.50.880:FF:000033">
    <property type="entry name" value="Glutamine amidotransferase class-I"/>
    <property type="match status" value="1"/>
</dbReference>
<dbReference type="PROSITE" id="PS51273">
    <property type="entry name" value="GATASE_TYPE_1"/>
    <property type="match status" value="1"/>
</dbReference>
<dbReference type="GO" id="GO:0003922">
    <property type="term" value="F:GMP synthase (glutamine-hydrolyzing) activity"/>
    <property type="evidence" value="ECO:0007669"/>
    <property type="project" value="UniProtKB-EC"/>
</dbReference>
<keyword evidence="2" id="KW-0436">Ligase</keyword>
<dbReference type="InterPro" id="IPR029062">
    <property type="entry name" value="Class_I_gatase-like"/>
</dbReference>
<dbReference type="PANTHER" id="PTHR42695:SF5">
    <property type="entry name" value="GLUTAMINE AMIDOTRANSFERASE YLR126C-RELATED"/>
    <property type="match status" value="1"/>
</dbReference>
<dbReference type="AlphaFoldDB" id="A0A0W8F512"/>
<proteinExistence type="predicted"/>
<organism evidence="2">
    <name type="scientific">hydrocarbon metagenome</name>
    <dbReference type="NCBI Taxonomy" id="938273"/>
    <lineage>
        <taxon>unclassified sequences</taxon>
        <taxon>metagenomes</taxon>
        <taxon>ecological metagenomes</taxon>
    </lineage>
</organism>
<evidence type="ECO:0000259" key="1">
    <source>
        <dbReference type="Pfam" id="PF00117"/>
    </source>
</evidence>
<reference evidence="2" key="1">
    <citation type="journal article" date="2015" name="Proc. Natl. Acad. Sci. U.S.A.">
        <title>Networks of energetic and metabolic interactions define dynamics in microbial communities.</title>
        <authorList>
            <person name="Embree M."/>
            <person name="Liu J.K."/>
            <person name="Al-Bassam M.M."/>
            <person name="Zengler K."/>
        </authorList>
    </citation>
    <scope>NUCLEOTIDE SEQUENCE</scope>
</reference>
<sequence>MRLHYIQHNPFEDPANIALWAEDSGHDVFGTKIFAGERLPKDADFDLLLVLGGEMNIYQEDLYPWLAEEKRFIRRAMDSKKTILGICLGAQLISDILGGMVHKNRYREIGWHEVKLNRAAFSSSAFKGFPDRFTAFQWHGDTFDLPRGATGLASTAACANQAFEIGRNVGLQFHLESSRQSIRRLIDNCGDELTPGRFVQEPEDMLSAEKHLKELYKHLRIFMKNIELMVGQD</sequence>
<dbReference type="PANTHER" id="PTHR42695">
    <property type="entry name" value="GLUTAMINE AMIDOTRANSFERASE YLR126C-RELATED"/>
    <property type="match status" value="1"/>
</dbReference>
<name>A0A0W8F512_9ZZZZ</name>
<dbReference type="GO" id="GO:0005829">
    <property type="term" value="C:cytosol"/>
    <property type="evidence" value="ECO:0007669"/>
    <property type="project" value="TreeGrafter"/>
</dbReference>
<dbReference type="InterPro" id="IPR044992">
    <property type="entry name" value="ChyE-like"/>
</dbReference>
<protein>
    <submittedName>
        <fullName evidence="2">Glutamine amidotransferase class-i</fullName>
        <ecNumber evidence="2">6.3.5.2</ecNumber>
    </submittedName>
</protein>
<dbReference type="Gene3D" id="3.40.50.880">
    <property type="match status" value="1"/>
</dbReference>
<comment type="caution">
    <text evidence="2">The sequence shown here is derived from an EMBL/GenBank/DDBJ whole genome shotgun (WGS) entry which is preliminary data.</text>
</comment>